<evidence type="ECO:0000313" key="2">
    <source>
        <dbReference type="Proteomes" id="UP000664032"/>
    </source>
</evidence>
<dbReference type="Proteomes" id="UP000664032">
    <property type="component" value="Unassembled WGS sequence"/>
</dbReference>
<keyword evidence="2" id="KW-1185">Reference proteome</keyword>
<dbReference type="EMBL" id="JAFIQS020000011">
    <property type="protein sequence ID" value="KAH9476264.1"/>
    <property type="molecule type" value="Genomic_DNA"/>
</dbReference>
<name>A0ACB8GLB8_PSICU</name>
<protein>
    <submittedName>
        <fullName evidence="1">Uncharacterized protein</fullName>
    </submittedName>
</protein>
<proteinExistence type="predicted"/>
<comment type="caution">
    <text evidence="1">The sequence shown here is derived from an EMBL/GenBank/DDBJ whole genome shotgun (WGS) entry which is preliminary data.</text>
</comment>
<evidence type="ECO:0000313" key="1">
    <source>
        <dbReference type="EMBL" id="KAH9476264.1"/>
    </source>
</evidence>
<accession>A0ACB8GLB8</accession>
<sequence length="143" mass="16331">MTCNEANFEDVFKLPMYAYVQRKVPNRKDQYALSDSSETTPAATPCSFNIQPSKFLLSVMLAPKDQRSGEECMCCLEFENEGTGNLQCTPHKQLSVYDYNIQVALLANTLNKQCHLAKDKEKREAEERARSEAEQRQQAEERA</sequence>
<reference evidence="1" key="1">
    <citation type="submission" date="2021-10" db="EMBL/GenBank/DDBJ databases">
        <title>Psilocybe cubensis genome.</title>
        <authorList>
            <person name="Mckernan K.J."/>
            <person name="Crawford S."/>
            <person name="Trippe A."/>
            <person name="Kane L.T."/>
            <person name="Mclaughlin S."/>
        </authorList>
    </citation>
    <scope>NUCLEOTIDE SEQUENCE</scope>
    <source>
        <strain evidence="1">MGC-MH-2018</strain>
    </source>
</reference>
<organism evidence="1 2">
    <name type="scientific">Psilocybe cubensis</name>
    <name type="common">Psychedelic mushroom</name>
    <name type="synonym">Stropharia cubensis</name>
    <dbReference type="NCBI Taxonomy" id="181762"/>
    <lineage>
        <taxon>Eukaryota</taxon>
        <taxon>Fungi</taxon>
        <taxon>Dikarya</taxon>
        <taxon>Basidiomycota</taxon>
        <taxon>Agaricomycotina</taxon>
        <taxon>Agaricomycetes</taxon>
        <taxon>Agaricomycetidae</taxon>
        <taxon>Agaricales</taxon>
        <taxon>Agaricineae</taxon>
        <taxon>Strophariaceae</taxon>
        <taxon>Psilocybe</taxon>
    </lineage>
</organism>
<gene>
    <name evidence="1" type="ORF">JR316_0011835</name>
</gene>